<proteinExistence type="predicted"/>
<organism evidence="1">
    <name type="scientific">Rhipicephalus microplus</name>
    <name type="common">Cattle tick</name>
    <name type="synonym">Boophilus microplus</name>
    <dbReference type="NCBI Taxonomy" id="6941"/>
    <lineage>
        <taxon>Eukaryota</taxon>
        <taxon>Metazoa</taxon>
        <taxon>Ecdysozoa</taxon>
        <taxon>Arthropoda</taxon>
        <taxon>Chelicerata</taxon>
        <taxon>Arachnida</taxon>
        <taxon>Acari</taxon>
        <taxon>Parasitiformes</taxon>
        <taxon>Ixodida</taxon>
        <taxon>Ixodoidea</taxon>
        <taxon>Ixodidae</taxon>
        <taxon>Rhipicephalinae</taxon>
        <taxon>Rhipicephalus</taxon>
        <taxon>Boophilus</taxon>
    </lineage>
</organism>
<dbReference type="PRINTS" id="PR01345">
    <property type="entry name" value="CERVTRCPTASE"/>
</dbReference>
<accession>A0A6G5ACM7</accession>
<dbReference type="AlphaFoldDB" id="A0A6G5ACM7"/>
<dbReference type="PANTHER" id="PTHR33332">
    <property type="entry name" value="REVERSE TRANSCRIPTASE DOMAIN-CONTAINING PROTEIN"/>
    <property type="match status" value="1"/>
</dbReference>
<protein>
    <submittedName>
        <fullName evidence="1">Putative tick transposon</fullName>
    </submittedName>
</protein>
<reference evidence="1" key="1">
    <citation type="submission" date="2020-03" db="EMBL/GenBank/DDBJ databases">
        <title>A transcriptome and proteome of the tick Rhipicephalus microplus shaped by the genetic composition of its hosts and developmental stage.</title>
        <authorList>
            <person name="Garcia G.R."/>
            <person name="Ribeiro J.M.C."/>
            <person name="Maruyama S.R."/>
            <person name="Gardinasse L.G."/>
            <person name="Nelson K."/>
            <person name="Ferreira B.R."/>
            <person name="Andrade T.G."/>
            <person name="Santos I.K.F.M."/>
        </authorList>
    </citation>
    <scope>NUCLEOTIDE SEQUENCE</scope>
    <source>
        <strain evidence="1">NSGR</strain>
        <tissue evidence="1">Salivary glands</tissue>
    </source>
</reference>
<sequence length="213" mass="25098">MKLNIGKTVYLRFSRRKAPLSFEYRLGSLPLHEETAYKYLGVTLTNTLSWNTHINSICSSAYRKLYFLRHKLKQSPPAVKLLAYNTLIRPKLEYACVVWDPFTKTNINHLENVQRKAVRFIYSKFSPYDSPTELMQANNIPYLALRRKAARLEFLYLLWNHKLAINPSPYLSSSTSRLTRHHHPNSLTPYFSRTDLFKFSFFPRTVTDWNDSL</sequence>
<dbReference type="OrthoDB" id="10056483at2759"/>
<dbReference type="EMBL" id="GIKN01005647">
    <property type="protein sequence ID" value="NIE47920.1"/>
    <property type="molecule type" value="Transcribed_RNA"/>
</dbReference>
<dbReference type="VEuPathDB" id="VectorBase:LOC119171609"/>
<name>A0A6G5ACM7_RHIMP</name>
<evidence type="ECO:0000313" key="1">
    <source>
        <dbReference type="EMBL" id="NIE47920.1"/>
    </source>
</evidence>